<keyword evidence="1" id="KW-0812">Transmembrane</keyword>
<feature type="transmembrane region" description="Helical" evidence="1">
    <location>
        <begin position="74"/>
        <end position="95"/>
    </location>
</feature>
<reference evidence="2 3" key="1">
    <citation type="submission" date="2021-03" db="EMBL/GenBank/DDBJ databases">
        <title>Genomic Encyclopedia of Type Strains, Phase IV (KMG-IV): sequencing the most valuable type-strain genomes for metagenomic binning, comparative biology and taxonomic classification.</title>
        <authorList>
            <person name="Goeker M."/>
        </authorList>
    </citation>
    <scope>NUCLEOTIDE SEQUENCE [LARGE SCALE GENOMIC DNA]</scope>
    <source>
        <strain evidence="2 3">DSM 27138</strain>
    </source>
</reference>
<dbReference type="RefSeq" id="WP_209467134.1">
    <property type="nucleotide sequence ID" value="NZ_JAGGLG010000021.1"/>
</dbReference>
<keyword evidence="3" id="KW-1185">Reference proteome</keyword>
<protein>
    <recommendedName>
        <fullName evidence="4">Holin</fullName>
    </recommendedName>
</protein>
<keyword evidence="1" id="KW-1133">Transmembrane helix</keyword>
<feature type="transmembrane region" description="Helical" evidence="1">
    <location>
        <begin position="49"/>
        <end position="68"/>
    </location>
</feature>
<evidence type="ECO:0000313" key="2">
    <source>
        <dbReference type="EMBL" id="MBP2019012.1"/>
    </source>
</evidence>
<organism evidence="2 3">
    <name type="scientific">Symbiobacterium terraclitae</name>
    <dbReference type="NCBI Taxonomy" id="557451"/>
    <lineage>
        <taxon>Bacteria</taxon>
        <taxon>Bacillati</taxon>
        <taxon>Bacillota</taxon>
        <taxon>Clostridia</taxon>
        <taxon>Eubacteriales</taxon>
        <taxon>Symbiobacteriaceae</taxon>
        <taxon>Symbiobacterium</taxon>
    </lineage>
</organism>
<evidence type="ECO:0008006" key="4">
    <source>
        <dbReference type="Google" id="ProtNLM"/>
    </source>
</evidence>
<dbReference type="Proteomes" id="UP001519289">
    <property type="component" value="Unassembled WGS sequence"/>
</dbReference>
<gene>
    <name evidence="2" type="ORF">J2Z79_002428</name>
</gene>
<name>A0ABS4JTZ4_9FIRM</name>
<sequence length="104" mass="11021">MTELQCLTEFLGAQLPESALTQALTFAAVTASLVGLLRRIPWIDARRQVAGPVLALVIGQVFGWWSVGFDPAEWPLAVGTGLVVALVAIGGYSGAKNVVQSTRR</sequence>
<evidence type="ECO:0000256" key="1">
    <source>
        <dbReference type="SAM" id="Phobius"/>
    </source>
</evidence>
<comment type="caution">
    <text evidence="2">The sequence shown here is derived from an EMBL/GenBank/DDBJ whole genome shotgun (WGS) entry which is preliminary data.</text>
</comment>
<accession>A0ABS4JTZ4</accession>
<dbReference type="EMBL" id="JAGGLG010000021">
    <property type="protein sequence ID" value="MBP2019012.1"/>
    <property type="molecule type" value="Genomic_DNA"/>
</dbReference>
<evidence type="ECO:0000313" key="3">
    <source>
        <dbReference type="Proteomes" id="UP001519289"/>
    </source>
</evidence>
<feature type="transmembrane region" description="Helical" evidence="1">
    <location>
        <begin position="20"/>
        <end position="37"/>
    </location>
</feature>
<keyword evidence="1" id="KW-0472">Membrane</keyword>
<proteinExistence type="predicted"/>